<gene>
    <name evidence="2" type="ORF">QBC36DRAFT_199393</name>
</gene>
<evidence type="ECO:0000256" key="1">
    <source>
        <dbReference type="SAM" id="SignalP"/>
    </source>
</evidence>
<accession>A0AAN7A331</accession>
<keyword evidence="1" id="KW-0732">Signal</keyword>
<feature type="chain" id="PRO_5043033422" evidence="1">
    <location>
        <begin position="21"/>
        <end position="71"/>
    </location>
</feature>
<keyword evidence="3" id="KW-1185">Reference proteome</keyword>
<evidence type="ECO:0000313" key="2">
    <source>
        <dbReference type="EMBL" id="KAK4171414.1"/>
    </source>
</evidence>
<dbReference type="Proteomes" id="UP001302321">
    <property type="component" value="Unassembled WGS sequence"/>
</dbReference>
<name>A0AAN7A331_9PEZI</name>
<evidence type="ECO:0000313" key="3">
    <source>
        <dbReference type="Proteomes" id="UP001302321"/>
    </source>
</evidence>
<protein>
    <submittedName>
        <fullName evidence="2">Uncharacterized protein</fullName>
    </submittedName>
</protein>
<feature type="non-terminal residue" evidence="2">
    <location>
        <position position="1"/>
    </location>
</feature>
<comment type="caution">
    <text evidence="2">The sequence shown here is derived from an EMBL/GenBank/DDBJ whole genome shotgun (WGS) entry which is preliminary data.</text>
</comment>
<proteinExistence type="predicted"/>
<organism evidence="2 3">
    <name type="scientific">Triangularia setosa</name>
    <dbReference type="NCBI Taxonomy" id="2587417"/>
    <lineage>
        <taxon>Eukaryota</taxon>
        <taxon>Fungi</taxon>
        <taxon>Dikarya</taxon>
        <taxon>Ascomycota</taxon>
        <taxon>Pezizomycotina</taxon>
        <taxon>Sordariomycetes</taxon>
        <taxon>Sordariomycetidae</taxon>
        <taxon>Sordariales</taxon>
        <taxon>Podosporaceae</taxon>
        <taxon>Triangularia</taxon>
    </lineage>
</organism>
<reference evidence="2" key="2">
    <citation type="submission" date="2023-05" db="EMBL/GenBank/DDBJ databases">
        <authorList>
            <consortium name="Lawrence Berkeley National Laboratory"/>
            <person name="Steindorff A."/>
            <person name="Hensen N."/>
            <person name="Bonometti L."/>
            <person name="Westerberg I."/>
            <person name="Brannstrom I.O."/>
            <person name="Guillou S."/>
            <person name="Cros-Aarteil S."/>
            <person name="Calhoun S."/>
            <person name="Haridas S."/>
            <person name="Kuo A."/>
            <person name="Mondo S."/>
            <person name="Pangilinan J."/>
            <person name="Riley R."/>
            <person name="Labutti K."/>
            <person name="Andreopoulos B."/>
            <person name="Lipzen A."/>
            <person name="Chen C."/>
            <person name="Yanf M."/>
            <person name="Daum C."/>
            <person name="Ng V."/>
            <person name="Clum A."/>
            <person name="Ohm R."/>
            <person name="Martin F."/>
            <person name="Silar P."/>
            <person name="Natvig D."/>
            <person name="Lalanne C."/>
            <person name="Gautier V."/>
            <person name="Ament-Velasquez S.L."/>
            <person name="Kruys A."/>
            <person name="Hutchinson M.I."/>
            <person name="Powell A.J."/>
            <person name="Barry K."/>
            <person name="Miller A.N."/>
            <person name="Grigoriev I.V."/>
            <person name="Debuchy R."/>
            <person name="Gladieux P."/>
            <person name="Thoren M.H."/>
            <person name="Johannesson H."/>
        </authorList>
    </citation>
    <scope>NUCLEOTIDE SEQUENCE</scope>
    <source>
        <strain evidence="2">CBS 892.96</strain>
    </source>
</reference>
<sequence length="71" mass="7486">RTVSLYLLIAVAGILTAPHAEPDTAQLEARATCSYASICSVFWSGICEGYCGGRSFSYMTGDGYKGLGAKK</sequence>
<feature type="signal peptide" evidence="1">
    <location>
        <begin position="1"/>
        <end position="20"/>
    </location>
</feature>
<reference evidence="2" key="1">
    <citation type="journal article" date="2023" name="Mol. Phylogenet. Evol.">
        <title>Genome-scale phylogeny and comparative genomics of the fungal order Sordariales.</title>
        <authorList>
            <person name="Hensen N."/>
            <person name="Bonometti L."/>
            <person name="Westerberg I."/>
            <person name="Brannstrom I.O."/>
            <person name="Guillou S."/>
            <person name="Cros-Aarteil S."/>
            <person name="Calhoun S."/>
            <person name="Haridas S."/>
            <person name="Kuo A."/>
            <person name="Mondo S."/>
            <person name="Pangilinan J."/>
            <person name="Riley R."/>
            <person name="LaButti K."/>
            <person name="Andreopoulos B."/>
            <person name="Lipzen A."/>
            <person name="Chen C."/>
            <person name="Yan M."/>
            <person name="Daum C."/>
            <person name="Ng V."/>
            <person name="Clum A."/>
            <person name="Steindorff A."/>
            <person name="Ohm R.A."/>
            <person name="Martin F."/>
            <person name="Silar P."/>
            <person name="Natvig D.O."/>
            <person name="Lalanne C."/>
            <person name="Gautier V."/>
            <person name="Ament-Velasquez S.L."/>
            <person name="Kruys A."/>
            <person name="Hutchinson M.I."/>
            <person name="Powell A.J."/>
            <person name="Barry K."/>
            <person name="Miller A.N."/>
            <person name="Grigoriev I.V."/>
            <person name="Debuchy R."/>
            <person name="Gladieux P."/>
            <person name="Hiltunen Thoren M."/>
            <person name="Johannesson H."/>
        </authorList>
    </citation>
    <scope>NUCLEOTIDE SEQUENCE</scope>
    <source>
        <strain evidence="2">CBS 892.96</strain>
    </source>
</reference>
<dbReference type="EMBL" id="MU866567">
    <property type="protein sequence ID" value="KAK4171414.1"/>
    <property type="molecule type" value="Genomic_DNA"/>
</dbReference>
<dbReference type="AlphaFoldDB" id="A0AAN7A331"/>